<dbReference type="Proteomes" id="UP000679722">
    <property type="component" value="Unassembled WGS sequence"/>
</dbReference>
<dbReference type="Pfam" id="PF14338">
    <property type="entry name" value="Mrr_N"/>
    <property type="match status" value="1"/>
</dbReference>
<protein>
    <submittedName>
        <fullName evidence="3">Restriction endonuclease</fullName>
    </submittedName>
</protein>
<dbReference type="InterPro" id="IPR007560">
    <property type="entry name" value="Restrct_endonuc_IV_Mrr"/>
</dbReference>
<feature type="domain" description="Restriction system protein Mrr-like N-terminal" evidence="2">
    <location>
        <begin position="6"/>
        <end position="91"/>
    </location>
</feature>
<dbReference type="SUPFAM" id="SSF52980">
    <property type="entry name" value="Restriction endonuclease-like"/>
    <property type="match status" value="1"/>
</dbReference>
<dbReference type="PANTHER" id="PTHR30015:SF7">
    <property type="entry name" value="TYPE IV METHYL-DIRECTED RESTRICTION ENZYME ECOKMRR"/>
    <property type="match status" value="1"/>
</dbReference>
<name>A0ABS5HF83_9GAMM</name>
<reference evidence="4" key="1">
    <citation type="submission" date="2023-07" db="EMBL/GenBank/DDBJ databases">
        <title>Marinomonas vulgaris A79, complete genome.</title>
        <authorList>
            <person name="Ying J.-J."/>
        </authorList>
    </citation>
    <scope>NUCLEOTIDE SEQUENCE [LARGE SCALE GENOMIC DNA]</scope>
    <source>
        <strain evidence="4">A79</strain>
    </source>
</reference>
<dbReference type="PANTHER" id="PTHR30015">
    <property type="entry name" value="MRR RESTRICTION SYSTEM PROTEIN"/>
    <property type="match status" value="1"/>
</dbReference>
<dbReference type="RefSeq" id="WP_211537553.1">
    <property type="nucleotide sequence ID" value="NZ_JAGSSV010000030.1"/>
</dbReference>
<dbReference type="InterPro" id="IPR011856">
    <property type="entry name" value="tRNA_endonuc-like_dom_sf"/>
</dbReference>
<sequence length="303" mass="34345">MAIPDYQTLMLPFLRLLADGAEHQLPEVTESLSLEFQLTEEERNELLPSGNQAIMRNRVGWARAYLKKALLLDAPRRGVFQITDRGREVLADAPEKITARYLRRFEEFCEFQNSASSSEEISTPQNTDENRTPTEAIEVAFNTLNNDLATEVLDSIKKQTPQFFEQLVVQLMQAMGYGGWSKESGRATQFTSDGGIDGIINEDPLGLETIYLQAKRYSDNAIGRPDIQAFVGALEMRRARKGVFITTSRFSKEALEYISMIEKKVVLIDGKQLADLMIKHNLGVTVKQTYQVKDLDTDYFIED</sequence>
<gene>
    <name evidence="3" type="ORF">J9B83_14565</name>
</gene>
<dbReference type="Gene3D" id="3.40.1350.10">
    <property type="match status" value="1"/>
</dbReference>
<keyword evidence="3" id="KW-0540">Nuclease</keyword>
<dbReference type="EMBL" id="JAGSSV010000030">
    <property type="protein sequence ID" value="MBR7890134.1"/>
    <property type="molecule type" value="Genomic_DNA"/>
</dbReference>
<keyword evidence="3" id="KW-0255">Endonuclease</keyword>
<dbReference type="InterPro" id="IPR025745">
    <property type="entry name" value="Mrr-like_N_dom"/>
</dbReference>
<feature type="domain" description="Restriction endonuclease type IV Mrr" evidence="1">
    <location>
        <begin position="157"/>
        <end position="277"/>
    </location>
</feature>
<organism evidence="3 4">
    <name type="scientific">Marinomonas vulgaris</name>
    <dbReference type="NCBI Taxonomy" id="2823372"/>
    <lineage>
        <taxon>Bacteria</taxon>
        <taxon>Pseudomonadati</taxon>
        <taxon>Pseudomonadota</taxon>
        <taxon>Gammaproteobacteria</taxon>
        <taxon>Oceanospirillales</taxon>
        <taxon>Oceanospirillaceae</taxon>
        <taxon>Marinomonas</taxon>
    </lineage>
</organism>
<keyword evidence="3" id="KW-0378">Hydrolase</keyword>
<dbReference type="Pfam" id="PF04471">
    <property type="entry name" value="Mrr_cat"/>
    <property type="match status" value="1"/>
</dbReference>
<proteinExistence type="predicted"/>
<dbReference type="InterPro" id="IPR052906">
    <property type="entry name" value="Type_IV_Methyl-Rstrct_Enzyme"/>
</dbReference>
<keyword evidence="4" id="KW-1185">Reference proteome</keyword>
<evidence type="ECO:0000259" key="1">
    <source>
        <dbReference type="Pfam" id="PF04471"/>
    </source>
</evidence>
<evidence type="ECO:0000259" key="2">
    <source>
        <dbReference type="Pfam" id="PF14338"/>
    </source>
</evidence>
<dbReference type="InterPro" id="IPR011335">
    <property type="entry name" value="Restrct_endonuc-II-like"/>
</dbReference>
<dbReference type="GO" id="GO:0004519">
    <property type="term" value="F:endonuclease activity"/>
    <property type="evidence" value="ECO:0007669"/>
    <property type="project" value="UniProtKB-KW"/>
</dbReference>
<accession>A0ABS5HF83</accession>
<evidence type="ECO:0000313" key="3">
    <source>
        <dbReference type="EMBL" id="MBR7890134.1"/>
    </source>
</evidence>
<evidence type="ECO:0000313" key="4">
    <source>
        <dbReference type="Proteomes" id="UP000679722"/>
    </source>
</evidence>
<comment type="caution">
    <text evidence="3">The sequence shown here is derived from an EMBL/GenBank/DDBJ whole genome shotgun (WGS) entry which is preliminary data.</text>
</comment>